<proteinExistence type="predicted"/>
<evidence type="ECO:0000259" key="1">
    <source>
        <dbReference type="Pfam" id="PF12867"/>
    </source>
</evidence>
<keyword evidence="2" id="KW-0378">Hydrolase</keyword>
<accession>A0A371PMX3</accession>
<dbReference type="Gene3D" id="1.20.120.450">
    <property type="entry name" value="dinb family like domain"/>
    <property type="match status" value="1"/>
</dbReference>
<dbReference type="GO" id="GO:0016787">
    <property type="term" value="F:hydrolase activity"/>
    <property type="evidence" value="ECO:0007669"/>
    <property type="project" value="UniProtKB-KW"/>
</dbReference>
<dbReference type="NCBIfam" id="NF009807">
    <property type="entry name" value="PRK13291.1"/>
    <property type="match status" value="1"/>
</dbReference>
<keyword evidence="3" id="KW-1185">Reference proteome</keyword>
<dbReference type="Pfam" id="PF12867">
    <property type="entry name" value="DinB_2"/>
    <property type="match status" value="1"/>
</dbReference>
<dbReference type="AlphaFoldDB" id="A0A371PMX3"/>
<dbReference type="RefSeq" id="WP_116044343.1">
    <property type="nucleotide sequence ID" value="NZ_QUBQ01000001.1"/>
</dbReference>
<reference evidence="2 3" key="1">
    <citation type="submission" date="2018-08" db="EMBL/GenBank/DDBJ databases">
        <title>Paenibacillus sp. M4BSY-1, whole genome shotgun sequence.</title>
        <authorList>
            <person name="Tuo L."/>
        </authorList>
    </citation>
    <scope>NUCLEOTIDE SEQUENCE [LARGE SCALE GENOMIC DNA]</scope>
    <source>
        <strain evidence="2 3">M4BSY-1</strain>
    </source>
</reference>
<name>A0A371PMX3_9BACL</name>
<evidence type="ECO:0000313" key="3">
    <source>
        <dbReference type="Proteomes" id="UP000261905"/>
    </source>
</evidence>
<dbReference type="SUPFAM" id="SSF109854">
    <property type="entry name" value="DinB/YfiT-like putative metalloenzymes"/>
    <property type="match status" value="1"/>
</dbReference>
<dbReference type="EMBL" id="QUBQ01000001">
    <property type="protein sequence ID" value="REK77019.1"/>
    <property type="molecule type" value="Genomic_DNA"/>
</dbReference>
<protein>
    <submittedName>
        <fullName evidence="2">Putative metal-dependent hydrolase</fullName>
    </submittedName>
</protein>
<organism evidence="2 3">
    <name type="scientific">Paenibacillus paeoniae</name>
    <dbReference type="NCBI Taxonomy" id="2292705"/>
    <lineage>
        <taxon>Bacteria</taxon>
        <taxon>Bacillati</taxon>
        <taxon>Bacillota</taxon>
        <taxon>Bacilli</taxon>
        <taxon>Bacillales</taxon>
        <taxon>Paenibacillaceae</taxon>
        <taxon>Paenibacillus</taxon>
    </lineage>
</organism>
<dbReference type="InterPro" id="IPR034660">
    <property type="entry name" value="DinB/YfiT-like"/>
</dbReference>
<gene>
    <name evidence="2" type="ORF">DX130_08415</name>
</gene>
<evidence type="ECO:0000313" key="2">
    <source>
        <dbReference type="EMBL" id="REK77019.1"/>
    </source>
</evidence>
<dbReference type="OrthoDB" id="9796039at2"/>
<dbReference type="Proteomes" id="UP000261905">
    <property type="component" value="Unassembled WGS sequence"/>
</dbReference>
<comment type="caution">
    <text evidence="2">The sequence shown here is derived from an EMBL/GenBank/DDBJ whole genome shotgun (WGS) entry which is preliminary data.</text>
</comment>
<dbReference type="InterPro" id="IPR024775">
    <property type="entry name" value="DinB-like"/>
</dbReference>
<feature type="domain" description="DinB-like" evidence="1">
    <location>
        <begin position="33"/>
        <end position="164"/>
    </location>
</feature>
<sequence length="169" mass="19197">MDAIRFPIGTFLSQDLSPNDRIQLIAELPTIAQSLRQVANSITEAQLESSYRPDGWTIRQIIHHMADNDMNAYIRFKRALTEEAPAASSYREDLWAELADYKSVPVAHAIGLLELVHERLIIVMSRMKESDFERTLTTQALGSVTLGTALKRLVWHNRHHLAQIKSAIH</sequence>